<keyword evidence="2" id="KW-0472">Membrane</keyword>
<evidence type="ECO:0000313" key="3">
    <source>
        <dbReference type="EMBL" id="TDX31653.1"/>
    </source>
</evidence>
<gene>
    <name evidence="3" type="ORF">DFO67_103251</name>
</gene>
<accession>A0A4R8G0Y2</accession>
<keyword evidence="2" id="KW-1133">Transmembrane helix</keyword>
<comment type="caution">
    <text evidence="3">The sequence shown here is derived from an EMBL/GenBank/DDBJ whole genome shotgun (WGS) entry which is preliminary data.</text>
</comment>
<dbReference type="AlphaFoldDB" id="A0A4R8G0Y2"/>
<evidence type="ECO:0000313" key="4">
    <source>
        <dbReference type="Proteomes" id="UP000294489"/>
    </source>
</evidence>
<dbReference type="EMBL" id="SOEC01000003">
    <property type="protein sequence ID" value="TDX31653.1"/>
    <property type="molecule type" value="Genomic_DNA"/>
</dbReference>
<feature type="region of interest" description="Disordered" evidence="1">
    <location>
        <begin position="83"/>
        <end position="106"/>
    </location>
</feature>
<evidence type="ECO:0000256" key="2">
    <source>
        <dbReference type="SAM" id="Phobius"/>
    </source>
</evidence>
<keyword evidence="2" id="KW-0812">Transmembrane</keyword>
<evidence type="ECO:0000256" key="1">
    <source>
        <dbReference type="SAM" id="MobiDB-lite"/>
    </source>
</evidence>
<dbReference type="OrthoDB" id="6164842at2"/>
<sequence length="106" mass="11168">MSCCGGNKSNQSQGQERSGLKNLMAGPRRLWILGAAIVAGGLAMGWDQLVILGIAPILVTLLPCLLMCGVMCLMHCKKDRKDASANQSETATQQADVPPAVSKETV</sequence>
<protein>
    <recommendedName>
        <fullName evidence="5">DUF2933 family protein</fullName>
    </recommendedName>
</protein>
<dbReference type="Proteomes" id="UP000294489">
    <property type="component" value="Unassembled WGS sequence"/>
</dbReference>
<proteinExistence type="predicted"/>
<organism evidence="3 4">
    <name type="scientific">Modicisalibacter xianhensis</name>
    <dbReference type="NCBI Taxonomy" id="442341"/>
    <lineage>
        <taxon>Bacteria</taxon>
        <taxon>Pseudomonadati</taxon>
        <taxon>Pseudomonadota</taxon>
        <taxon>Gammaproteobacteria</taxon>
        <taxon>Oceanospirillales</taxon>
        <taxon>Halomonadaceae</taxon>
        <taxon>Modicisalibacter</taxon>
    </lineage>
</organism>
<reference evidence="3 4" key="1">
    <citation type="submission" date="2019-03" db="EMBL/GenBank/DDBJ databases">
        <title>Freshwater and sediment microbial communities from various areas in North America, analyzing microbe dynamics in response to fracking.</title>
        <authorList>
            <person name="Lamendella R."/>
        </authorList>
    </citation>
    <scope>NUCLEOTIDE SEQUENCE [LARGE SCALE GENOMIC DNA]</scope>
    <source>
        <strain evidence="3 4">6_TX</strain>
    </source>
</reference>
<feature type="compositionally biased region" description="Polar residues" evidence="1">
    <location>
        <begin position="84"/>
        <end position="95"/>
    </location>
</feature>
<name>A0A4R8G0Y2_9GAMM</name>
<feature type="transmembrane region" description="Helical" evidence="2">
    <location>
        <begin position="52"/>
        <end position="74"/>
    </location>
</feature>
<evidence type="ECO:0008006" key="5">
    <source>
        <dbReference type="Google" id="ProtNLM"/>
    </source>
</evidence>
<feature type="transmembrane region" description="Helical" evidence="2">
    <location>
        <begin position="30"/>
        <end position="46"/>
    </location>
</feature>